<dbReference type="EMBL" id="PZQS01000002">
    <property type="protein sequence ID" value="PVD36341.1"/>
    <property type="molecule type" value="Genomic_DNA"/>
</dbReference>
<organism evidence="3 4">
    <name type="scientific">Pomacea canaliculata</name>
    <name type="common">Golden apple snail</name>
    <dbReference type="NCBI Taxonomy" id="400727"/>
    <lineage>
        <taxon>Eukaryota</taxon>
        <taxon>Metazoa</taxon>
        <taxon>Spiralia</taxon>
        <taxon>Lophotrochozoa</taxon>
        <taxon>Mollusca</taxon>
        <taxon>Gastropoda</taxon>
        <taxon>Caenogastropoda</taxon>
        <taxon>Architaenioglossa</taxon>
        <taxon>Ampullarioidea</taxon>
        <taxon>Ampullariidae</taxon>
        <taxon>Pomacea</taxon>
    </lineage>
</organism>
<gene>
    <name evidence="3" type="ORF">C0Q70_03320</name>
</gene>
<evidence type="ECO:0000259" key="2">
    <source>
        <dbReference type="PROSITE" id="PS50086"/>
    </source>
</evidence>
<dbReference type="OrthoDB" id="10264062at2759"/>
<proteinExistence type="predicted"/>
<name>A0A2T7PSD9_POMCA</name>
<keyword evidence="4" id="KW-1185">Reference proteome</keyword>
<comment type="caution">
    <text evidence="3">The sequence shown here is derived from an EMBL/GenBank/DDBJ whole genome shotgun (WGS) entry which is preliminary data.</text>
</comment>
<dbReference type="AlphaFoldDB" id="A0A2T7PSD9"/>
<dbReference type="PROSITE" id="PS50086">
    <property type="entry name" value="TBC_RABGAP"/>
    <property type="match status" value="1"/>
</dbReference>
<dbReference type="Gene3D" id="1.10.8.270">
    <property type="entry name" value="putative rabgap domain of human tbc1 domain family member 14 like domains"/>
    <property type="match status" value="1"/>
</dbReference>
<dbReference type="SMART" id="SM00164">
    <property type="entry name" value="TBC"/>
    <property type="match status" value="1"/>
</dbReference>
<dbReference type="GO" id="GO:0005096">
    <property type="term" value="F:GTPase activator activity"/>
    <property type="evidence" value="ECO:0007669"/>
    <property type="project" value="UniProtKB-KW"/>
</dbReference>
<dbReference type="Proteomes" id="UP000245119">
    <property type="component" value="Linkage Group LG2"/>
</dbReference>
<sequence length="447" mass="51498">MTEARYLLTRPCSDDESYEKVDVMPTVLQPPNVDVEGYVSVSNRTSPLSPEQFHKLFDSDGRLVDENQLRKSVFLGGVQPKIRKEVWKFLFGLYPCNSTAREREATLLDNIVKYHELKARWKILLVLSSQPGQTPLQQGIVARYQLPEENPVLNPDVGLSEPVMEQAMDALNSKAAVLQSGSIDLTSLGHADLAYEYSAPEMQQRIEFVQLQARVFVNKKRIDINKLRSSIRVIDKDVPRTDRDVDFFKGHANPHLTQLRDILITFAAYNQLEYAQGMNDVLSRFLYVLGSEAETYWCFQKYMEKVENDFMEEGMVHKIDLVRMLLKETDLPLLKHLEGHDMGNLFFCHRWLLLGFKREFSFLDSLRCFEILSSHHLELGSLVAERVLMMEEMNEFANTGGDARSTNMVTQKEYTFEVFMCVAILMECREELVKCTDNGMVFGFINK</sequence>
<dbReference type="STRING" id="400727.A0A2T7PSD9"/>
<dbReference type="SUPFAM" id="SSF47923">
    <property type="entry name" value="Ypt/Rab-GAP domain of gyp1p"/>
    <property type="match status" value="2"/>
</dbReference>
<dbReference type="InterPro" id="IPR035969">
    <property type="entry name" value="Rab-GAP_TBC_sf"/>
</dbReference>
<accession>A0A2T7PSD9</accession>
<evidence type="ECO:0000313" key="4">
    <source>
        <dbReference type="Proteomes" id="UP000245119"/>
    </source>
</evidence>
<keyword evidence="1" id="KW-0343">GTPase activation</keyword>
<evidence type="ECO:0000256" key="1">
    <source>
        <dbReference type="ARBA" id="ARBA00022468"/>
    </source>
</evidence>
<dbReference type="InterPro" id="IPR000195">
    <property type="entry name" value="Rab-GAP-TBC_dom"/>
</dbReference>
<dbReference type="PANTHER" id="PTHR22957">
    <property type="entry name" value="TBC1 DOMAIN FAMILY MEMBER GTPASE-ACTIVATING PROTEIN"/>
    <property type="match status" value="1"/>
</dbReference>
<protein>
    <recommendedName>
        <fullName evidence="2">Rab-GAP TBC domain-containing protein</fullName>
    </recommendedName>
</protein>
<feature type="domain" description="Rab-GAP TBC" evidence="2">
    <location>
        <begin position="77"/>
        <end position="376"/>
    </location>
</feature>
<reference evidence="3 4" key="1">
    <citation type="submission" date="2018-04" db="EMBL/GenBank/DDBJ databases">
        <title>The genome of golden apple snail Pomacea canaliculata provides insight into stress tolerance and invasive adaptation.</title>
        <authorList>
            <person name="Liu C."/>
            <person name="Liu B."/>
            <person name="Ren Y."/>
            <person name="Zhang Y."/>
            <person name="Wang H."/>
            <person name="Li S."/>
            <person name="Jiang F."/>
            <person name="Yin L."/>
            <person name="Zhang G."/>
            <person name="Qian W."/>
            <person name="Fan W."/>
        </authorList>
    </citation>
    <scope>NUCLEOTIDE SEQUENCE [LARGE SCALE GENOMIC DNA]</scope>
    <source>
        <strain evidence="3">SZHN2017</strain>
        <tissue evidence="3">Muscle</tissue>
    </source>
</reference>
<dbReference type="Gene3D" id="1.10.472.80">
    <property type="entry name" value="Ypt/Rab-GAP domain of gyp1p, domain 3"/>
    <property type="match status" value="1"/>
</dbReference>
<dbReference type="PANTHER" id="PTHR22957:SF466">
    <property type="entry name" value="SI:DKEY-238D18.4"/>
    <property type="match status" value="1"/>
</dbReference>
<dbReference type="Pfam" id="PF00566">
    <property type="entry name" value="RabGAP-TBC"/>
    <property type="match status" value="1"/>
</dbReference>
<evidence type="ECO:0000313" key="3">
    <source>
        <dbReference type="EMBL" id="PVD36341.1"/>
    </source>
</evidence>